<accession>U4TWX4</accession>
<protein>
    <submittedName>
        <fullName evidence="1">Uncharacterized protein</fullName>
    </submittedName>
</protein>
<gene>
    <name evidence="1" type="ORF">D910_01918</name>
</gene>
<evidence type="ECO:0000313" key="1">
    <source>
        <dbReference type="EMBL" id="ERL84488.1"/>
    </source>
</evidence>
<evidence type="ECO:0000313" key="2">
    <source>
        <dbReference type="Proteomes" id="UP000030742"/>
    </source>
</evidence>
<proteinExistence type="predicted"/>
<dbReference type="Proteomes" id="UP000030742">
    <property type="component" value="Unassembled WGS sequence"/>
</dbReference>
<sequence length="140" mass="15921">MLLSIALMIKGANSGKKLNCMAGIKVFACVHLTIKSAVGCTWYPFPPIMSGSTLMDHNTTHITYPFIFNWSNVVINEAKPFSRPQTESLSNILMNLPYRACKLSKEQVLENQFKLIFCMWITIERMKLNVSGLLLFFRVL</sequence>
<name>U4TWX4_DENPD</name>
<organism evidence="1 2">
    <name type="scientific">Dendroctonus ponderosae</name>
    <name type="common">Mountain pine beetle</name>
    <dbReference type="NCBI Taxonomy" id="77166"/>
    <lineage>
        <taxon>Eukaryota</taxon>
        <taxon>Metazoa</taxon>
        <taxon>Ecdysozoa</taxon>
        <taxon>Arthropoda</taxon>
        <taxon>Hexapoda</taxon>
        <taxon>Insecta</taxon>
        <taxon>Pterygota</taxon>
        <taxon>Neoptera</taxon>
        <taxon>Endopterygota</taxon>
        <taxon>Coleoptera</taxon>
        <taxon>Polyphaga</taxon>
        <taxon>Cucujiformia</taxon>
        <taxon>Curculionidae</taxon>
        <taxon>Scolytinae</taxon>
        <taxon>Dendroctonus</taxon>
    </lineage>
</organism>
<reference evidence="1 2" key="1">
    <citation type="journal article" date="2013" name="Genome Biol.">
        <title>Draft genome of the mountain pine beetle, Dendroctonus ponderosae Hopkins, a major forest pest.</title>
        <authorList>
            <person name="Keeling C.I."/>
            <person name="Yuen M.M."/>
            <person name="Liao N.Y."/>
            <person name="Docking T.R."/>
            <person name="Chan S.K."/>
            <person name="Taylor G.A."/>
            <person name="Palmquist D.L."/>
            <person name="Jackman S.D."/>
            <person name="Nguyen A."/>
            <person name="Li M."/>
            <person name="Henderson H."/>
            <person name="Janes J.K."/>
            <person name="Zhao Y."/>
            <person name="Pandoh P."/>
            <person name="Moore R."/>
            <person name="Sperling F.A."/>
            <person name="Huber D.P."/>
            <person name="Birol I."/>
            <person name="Jones S.J."/>
            <person name="Bohlmann J."/>
        </authorList>
    </citation>
    <scope>NUCLEOTIDE SEQUENCE</scope>
</reference>
<dbReference type="AlphaFoldDB" id="U4TWX4"/>
<dbReference type="EMBL" id="KB631581">
    <property type="protein sequence ID" value="ERL84488.1"/>
    <property type="molecule type" value="Genomic_DNA"/>
</dbReference>